<dbReference type="RefSeq" id="WP_133588879.1">
    <property type="nucleotide sequence ID" value="NZ_CP037953.1"/>
</dbReference>
<dbReference type="PANTHER" id="PTHR30486">
    <property type="entry name" value="TWITCHING MOTILITY PROTEIN PILT"/>
    <property type="match status" value="1"/>
</dbReference>
<organism evidence="4 5">
    <name type="scientific">Permianibacter aggregans</name>
    <dbReference type="NCBI Taxonomy" id="1510150"/>
    <lineage>
        <taxon>Bacteria</taxon>
        <taxon>Pseudomonadati</taxon>
        <taxon>Pseudomonadota</taxon>
        <taxon>Gammaproteobacteria</taxon>
        <taxon>Pseudomonadales</taxon>
        <taxon>Pseudomonadaceae</taxon>
        <taxon>Permianibacter</taxon>
    </lineage>
</organism>
<dbReference type="OrthoDB" id="9804785at2"/>
<protein>
    <submittedName>
        <fullName evidence="4">Twitching motility protein PilU</fullName>
    </submittedName>
</protein>
<dbReference type="Gene3D" id="3.30.450.90">
    <property type="match status" value="1"/>
</dbReference>
<name>A0A4R6UQ44_9GAMM</name>
<dbReference type="NCBIfam" id="TIGR01420">
    <property type="entry name" value="pilT_fam"/>
    <property type="match status" value="1"/>
</dbReference>
<dbReference type="InterPro" id="IPR050921">
    <property type="entry name" value="T4SS_GSP_E_ATPase"/>
</dbReference>
<evidence type="ECO:0000259" key="3">
    <source>
        <dbReference type="Pfam" id="PF00437"/>
    </source>
</evidence>
<dbReference type="Gene3D" id="3.40.50.300">
    <property type="entry name" value="P-loop containing nucleotide triphosphate hydrolases"/>
    <property type="match status" value="1"/>
</dbReference>
<evidence type="ECO:0000256" key="1">
    <source>
        <dbReference type="ARBA" id="ARBA00006611"/>
    </source>
</evidence>
<dbReference type="SUPFAM" id="SSF52540">
    <property type="entry name" value="P-loop containing nucleoside triphosphate hydrolases"/>
    <property type="match status" value="1"/>
</dbReference>
<feature type="region of interest" description="Disordered" evidence="2">
    <location>
        <begin position="357"/>
        <end position="383"/>
    </location>
</feature>
<evidence type="ECO:0000313" key="4">
    <source>
        <dbReference type="EMBL" id="TDQ49360.1"/>
    </source>
</evidence>
<comment type="similarity">
    <text evidence="1">Belongs to the GSP E family.</text>
</comment>
<dbReference type="Pfam" id="PF00437">
    <property type="entry name" value="T2SSE"/>
    <property type="match status" value="1"/>
</dbReference>
<reference evidence="4 5" key="1">
    <citation type="submission" date="2019-03" db="EMBL/GenBank/DDBJ databases">
        <title>Genomic Encyclopedia of Type Strains, Phase IV (KMG-IV): sequencing the most valuable type-strain genomes for metagenomic binning, comparative biology and taxonomic classification.</title>
        <authorList>
            <person name="Goeker M."/>
        </authorList>
    </citation>
    <scope>NUCLEOTIDE SEQUENCE [LARGE SCALE GENOMIC DNA]</scope>
    <source>
        <strain evidence="4 5">DSM 103792</strain>
    </source>
</reference>
<keyword evidence="5" id="KW-1185">Reference proteome</keyword>
<gene>
    <name evidence="4" type="ORF">EV696_10464</name>
</gene>
<dbReference type="GO" id="GO:0005524">
    <property type="term" value="F:ATP binding"/>
    <property type="evidence" value="ECO:0007669"/>
    <property type="project" value="InterPro"/>
</dbReference>
<sequence>MEFSQYLQRMVEQDGSDLYLSTGAPASLKVHGRMAPLEPTPLANGRVRELAFGLLSEAQRQQFEQKPELNIAWSEPGVGRFRVNLFRQRNEVAMVVRAIKTEIPNWQSLGLPEILTKLALQKRGLILVVGATGSGKSTTMASLIDYRNEHSAGHIITVEDPVEFLHRHKHCVVNQREIGMDTLCYEDALSNALRQAPDMIMLGEIRHRETMEYALAYAETGHLCLSTLHATNANQTIERILSFFPDDRQQQALLDLSLNLRGVISQRLIPAIDGSRALALEILLVTPLVQDLIKRGEVSSIKEVMEKSENLGMQTFDASLFQLYRAGRISLDEALKNADSKNNLRLRITLAEGRTVEGSDIDRTSESAPQSPLSLPIDPDLER</sequence>
<dbReference type="InterPro" id="IPR001482">
    <property type="entry name" value="T2SS/T4SS_dom"/>
</dbReference>
<dbReference type="InterPro" id="IPR006321">
    <property type="entry name" value="PilT/PilU"/>
</dbReference>
<accession>A0A4R6UQ44</accession>
<proteinExistence type="inferred from homology"/>
<dbReference type="GO" id="GO:0016887">
    <property type="term" value="F:ATP hydrolysis activity"/>
    <property type="evidence" value="ECO:0007669"/>
    <property type="project" value="InterPro"/>
</dbReference>
<evidence type="ECO:0000256" key="2">
    <source>
        <dbReference type="SAM" id="MobiDB-lite"/>
    </source>
</evidence>
<dbReference type="CDD" id="cd01131">
    <property type="entry name" value="PilT"/>
    <property type="match status" value="1"/>
</dbReference>
<dbReference type="PANTHER" id="PTHR30486:SF12">
    <property type="entry name" value="TYPE IV PILUS ATPASE PILU"/>
    <property type="match status" value="1"/>
</dbReference>
<dbReference type="AlphaFoldDB" id="A0A4R6UQ44"/>
<dbReference type="EMBL" id="SNYM01000004">
    <property type="protein sequence ID" value="TDQ49360.1"/>
    <property type="molecule type" value="Genomic_DNA"/>
</dbReference>
<dbReference type="InterPro" id="IPR027417">
    <property type="entry name" value="P-loop_NTPase"/>
</dbReference>
<feature type="domain" description="Bacterial type II secretion system protein E" evidence="3">
    <location>
        <begin position="81"/>
        <end position="274"/>
    </location>
</feature>
<comment type="caution">
    <text evidence="4">The sequence shown here is derived from an EMBL/GenBank/DDBJ whole genome shotgun (WGS) entry which is preliminary data.</text>
</comment>
<dbReference type="Proteomes" id="UP000295375">
    <property type="component" value="Unassembled WGS sequence"/>
</dbReference>
<evidence type="ECO:0000313" key="5">
    <source>
        <dbReference type="Proteomes" id="UP000295375"/>
    </source>
</evidence>